<name>A0AAW3XK28_9ENTR</name>
<proteinExistence type="predicted"/>
<reference evidence="2" key="1">
    <citation type="submission" date="2020-08" db="EMBL/GenBank/DDBJ databases">
        <title>Distribution of Beta-Lactamase Producing Gram-Negative Bacterial Isolates in Isabela River of Santo Domingo, Dominican Republic.</title>
        <authorList>
            <person name="Calderon V."/>
            <person name="Del Rosario C."/>
            <person name="Duarte A."/>
            <person name="Bonnelly R."/>
            <person name="Barauna R."/>
            <person name="Ramos R.T."/>
            <person name="Perdomo O.P."/>
            <person name="Rodriguez De Francisco L.E."/>
            <person name="Franco De Los Santos E.F."/>
        </authorList>
    </citation>
    <scope>NUCLEOTIDE SEQUENCE</scope>
    <source>
        <strain evidence="2">INTEC_BI4_1.1</strain>
    </source>
</reference>
<dbReference type="RefSeq" id="WP_045269658.1">
    <property type="nucleotide sequence ID" value="NZ_AP022498.1"/>
</dbReference>
<dbReference type="SUPFAM" id="SSF141868">
    <property type="entry name" value="EAL domain-like"/>
    <property type="match status" value="1"/>
</dbReference>
<sequence>MISALRFQPIFSVRQLNILGYEVLSQLKSTVDNEIYFSALDIPAHITLLEKQLTILNQLNDNEKYYINLPVSMLCNVTAIHFILSSLNKNIIIELQDPANLDKLNGFERMAFMSNLHLIHSNGFEVWIDDLTPALLQVLSSFIFAFDGVKVDKNFFWQQLENPRLLRSFVYCSSLLTNNILIEGIETIEHYNIAIECGATHLQGYLWPEHHYTLPLVVG</sequence>
<dbReference type="Gene3D" id="3.20.20.450">
    <property type="entry name" value="EAL domain"/>
    <property type="match status" value="1"/>
</dbReference>
<feature type="domain" description="EAL" evidence="1">
    <location>
        <begin position="1"/>
        <end position="219"/>
    </location>
</feature>
<dbReference type="AlphaFoldDB" id="A0AAW3XK28"/>
<organism evidence="2 3">
    <name type="scientific">Enterobacter kobei</name>
    <dbReference type="NCBI Taxonomy" id="208224"/>
    <lineage>
        <taxon>Bacteria</taxon>
        <taxon>Pseudomonadati</taxon>
        <taxon>Pseudomonadota</taxon>
        <taxon>Gammaproteobacteria</taxon>
        <taxon>Enterobacterales</taxon>
        <taxon>Enterobacteriaceae</taxon>
        <taxon>Enterobacter</taxon>
        <taxon>Enterobacter cloacae complex</taxon>
    </lineage>
</organism>
<dbReference type="InterPro" id="IPR001633">
    <property type="entry name" value="EAL_dom"/>
</dbReference>
<protein>
    <submittedName>
        <fullName evidence="2">EAL domain-containing protein</fullName>
    </submittedName>
</protein>
<evidence type="ECO:0000313" key="3">
    <source>
        <dbReference type="Proteomes" id="UP000613022"/>
    </source>
</evidence>
<comment type="caution">
    <text evidence="2">The sequence shown here is derived from an EMBL/GenBank/DDBJ whole genome shotgun (WGS) entry which is preliminary data.</text>
</comment>
<evidence type="ECO:0000259" key="1">
    <source>
        <dbReference type="PROSITE" id="PS50883"/>
    </source>
</evidence>
<dbReference type="Proteomes" id="UP000613022">
    <property type="component" value="Unassembled WGS sequence"/>
</dbReference>
<dbReference type="EMBL" id="JACSEP010000028">
    <property type="protein sequence ID" value="MBC6324258.1"/>
    <property type="molecule type" value="Genomic_DNA"/>
</dbReference>
<evidence type="ECO:0000313" key="2">
    <source>
        <dbReference type="EMBL" id="MBC6324258.1"/>
    </source>
</evidence>
<dbReference type="SMART" id="SM00052">
    <property type="entry name" value="EAL"/>
    <property type="match status" value="1"/>
</dbReference>
<accession>A0AAW3XK28</accession>
<dbReference type="Pfam" id="PF00563">
    <property type="entry name" value="EAL"/>
    <property type="match status" value="1"/>
</dbReference>
<dbReference type="PROSITE" id="PS50883">
    <property type="entry name" value="EAL"/>
    <property type="match status" value="1"/>
</dbReference>
<gene>
    <name evidence="2" type="ORF">H9R40_13605</name>
</gene>
<dbReference type="InterPro" id="IPR035919">
    <property type="entry name" value="EAL_sf"/>
</dbReference>